<proteinExistence type="predicted"/>
<evidence type="ECO:0008006" key="4">
    <source>
        <dbReference type="Google" id="ProtNLM"/>
    </source>
</evidence>
<dbReference type="RefSeq" id="WP_308711381.1">
    <property type="nucleotide sequence ID" value="NZ_JAVHUY010000004.1"/>
</dbReference>
<evidence type="ECO:0000313" key="3">
    <source>
        <dbReference type="Proteomes" id="UP001230908"/>
    </source>
</evidence>
<evidence type="ECO:0000313" key="2">
    <source>
        <dbReference type="EMBL" id="MDQ7904108.1"/>
    </source>
</evidence>
<evidence type="ECO:0000256" key="1">
    <source>
        <dbReference type="SAM" id="SignalP"/>
    </source>
</evidence>
<accession>A0ABU0ZAN3</accession>
<dbReference type="Proteomes" id="UP001230908">
    <property type="component" value="Unassembled WGS sequence"/>
</dbReference>
<protein>
    <recommendedName>
        <fullName evidence="4">SH3b domain-containing protein</fullName>
    </recommendedName>
</protein>
<sequence>MISSVKRWSLAVVAAVGVSVAGAGLVATPARAAPAGGAASPLISYCDTGRVAVTATSVNIRVAPRVDAPVLTQGRSGGQYNCIGYALGDRYTACGVSNGNGWLVIPFGNPVEYYGFAVQACFRDV</sequence>
<comment type="caution">
    <text evidence="2">The sequence shown here is derived from an EMBL/GenBank/DDBJ whole genome shotgun (WGS) entry which is preliminary data.</text>
</comment>
<feature type="chain" id="PRO_5046706722" description="SH3b domain-containing protein" evidence="1">
    <location>
        <begin position="33"/>
        <end position="125"/>
    </location>
</feature>
<reference evidence="2 3" key="1">
    <citation type="submission" date="2023-08" db="EMBL/GenBank/DDBJ databases">
        <title>Phytohabitans sansha sp. nov., isolated from marine sediment.</title>
        <authorList>
            <person name="Zhao Y."/>
            <person name="Yi K."/>
        </authorList>
    </citation>
    <scope>NUCLEOTIDE SEQUENCE [LARGE SCALE GENOMIC DNA]</scope>
    <source>
        <strain evidence="2 3">ZYX-F-186</strain>
    </source>
</reference>
<organism evidence="2 3">
    <name type="scientific">Phytohabitans maris</name>
    <dbReference type="NCBI Taxonomy" id="3071409"/>
    <lineage>
        <taxon>Bacteria</taxon>
        <taxon>Bacillati</taxon>
        <taxon>Actinomycetota</taxon>
        <taxon>Actinomycetes</taxon>
        <taxon>Micromonosporales</taxon>
        <taxon>Micromonosporaceae</taxon>
    </lineage>
</organism>
<dbReference type="EMBL" id="JAVHUY010000004">
    <property type="protein sequence ID" value="MDQ7904108.1"/>
    <property type="molecule type" value="Genomic_DNA"/>
</dbReference>
<keyword evidence="3" id="KW-1185">Reference proteome</keyword>
<feature type="signal peptide" evidence="1">
    <location>
        <begin position="1"/>
        <end position="32"/>
    </location>
</feature>
<gene>
    <name evidence="2" type="ORF">RB614_06170</name>
</gene>
<keyword evidence="1" id="KW-0732">Signal</keyword>
<name>A0ABU0ZAN3_9ACTN</name>